<dbReference type="GO" id="GO:0002953">
    <property type="term" value="F:5'-deoxynucleotidase activity"/>
    <property type="evidence" value="ECO:0007669"/>
    <property type="project" value="InterPro"/>
</dbReference>
<keyword evidence="2" id="KW-0378">Hydrolase</keyword>
<evidence type="ECO:0000256" key="2">
    <source>
        <dbReference type="ARBA" id="ARBA00022801"/>
    </source>
</evidence>
<dbReference type="RefSeq" id="WP_195172613.1">
    <property type="nucleotide sequence ID" value="NZ_CP062983.1"/>
</dbReference>
<dbReference type="GO" id="GO:0005737">
    <property type="term" value="C:cytoplasm"/>
    <property type="evidence" value="ECO:0007669"/>
    <property type="project" value="TreeGrafter"/>
</dbReference>
<reference evidence="4 5" key="1">
    <citation type="submission" date="2020-02" db="EMBL/GenBank/DDBJ databases">
        <authorList>
            <person name="Zheng R.K."/>
            <person name="Sun C.M."/>
        </authorList>
    </citation>
    <scope>NUCLEOTIDE SEQUENCE [LARGE SCALE GENOMIC DNA]</scope>
    <source>
        <strain evidence="5">rifampicinis</strain>
    </source>
</reference>
<dbReference type="InterPro" id="IPR039356">
    <property type="entry name" value="YfbR/HDDC2"/>
</dbReference>
<name>A0A7S8ECQ4_9CHLR</name>
<proteinExistence type="predicted"/>
<dbReference type="AlphaFoldDB" id="A0A7S8ECQ4"/>
<dbReference type="Pfam" id="PF13023">
    <property type="entry name" value="HD_3"/>
    <property type="match status" value="1"/>
</dbReference>
<dbReference type="PANTHER" id="PTHR11845:SF13">
    <property type="entry name" value="5'-DEOXYNUCLEOTIDASE HDDC2"/>
    <property type="match status" value="1"/>
</dbReference>
<feature type="domain" description="HD" evidence="3">
    <location>
        <begin position="16"/>
        <end position="167"/>
    </location>
</feature>
<evidence type="ECO:0000313" key="4">
    <source>
        <dbReference type="EMBL" id="QPC84550.1"/>
    </source>
</evidence>
<keyword evidence="5" id="KW-1185">Reference proteome</keyword>
<dbReference type="EMBL" id="CP062983">
    <property type="protein sequence ID" value="QPC84550.1"/>
    <property type="molecule type" value="Genomic_DNA"/>
</dbReference>
<dbReference type="SUPFAM" id="SSF109604">
    <property type="entry name" value="HD-domain/PDEase-like"/>
    <property type="match status" value="1"/>
</dbReference>
<organism evidence="4 5">
    <name type="scientific">Phototrophicus methaneseepsis</name>
    <dbReference type="NCBI Taxonomy" id="2710758"/>
    <lineage>
        <taxon>Bacteria</taxon>
        <taxon>Bacillati</taxon>
        <taxon>Chloroflexota</taxon>
        <taxon>Candidatus Thermofontia</taxon>
        <taxon>Phototrophicales</taxon>
        <taxon>Phototrophicaceae</taxon>
        <taxon>Phototrophicus</taxon>
    </lineage>
</organism>
<evidence type="ECO:0000313" key="5">
    <source>
        <dbReference type="Proteomes" id="UP000594468"/>
    </source>
</evidence>
<evidence type="ECO:0000259" key="3">
    <source>
        <dbReference type="Pfam" id="PF13023"/>
    </source>
</evidence>
<accession>A0A7S8ECQ4</accession>
<dbReference type="InterPro" id="IPR006674">
    <property type="entry name" value="HD_domain"/>
</dbReference>
<gene>
    <name evidence="4" type="ORF">G4Y79_09290</name>
</gene>
<evidence type="ECO:0000256" key="1">
    <source>
        <dbReference type="ARBA" id="ARBA00022723"/>
    </source>
</evidence>
<dbReference type="KEGG" id="pmet:G4Y79_09290"/>
<dbReference type="Proteomes" id="UP000594468">
    <property type="component" value="Chromosome"/>
</dbReference>
<sequence length="194" mass="22221">MNKEEAHNILTFLQDAEQLKNVYRTSWTSQGQQESTASHTWRLCLMVMVLEQYLADIDITKLLKLCVIHDLGEAIGGDIPAIHQTENAQKSAQERKDLIQLIAPLPRAIRQEITDLWDEYEQATSPEARVAKALDKLETLLQHNQGMNPPDFDYIFNIEYGRQFTDMVPLTAELRALIDVETKRNASHVNGYNE</sequence>
<protein>
    <submittedName>
        <fullName evidence="4">HD domain-containing protein</fullName>
    </submittedName>
</protein>
<dbReference type="Gene3D" id="1.10.3210.10">
    <property type="entry name" value="Hypothetical protein af1432"/>
    <property type="match status" value="1"/>
</dbReference>
<keyword evidence="1" id="KW-0479">Metal-binding</keyword>
<dbReference type="PANTHER" id="PTHR11845">
    <property type="entry name" value="5'-DEOXYNUCLEOTIDASE HDDC2"/>
    <property type="match status" value="1"/>
</dbReference>
<dbReference type="GO" id="GO:0046872">
    <property type="term" value="F:metal ion binding"/>
    <property type="evidence" value="ECO:0007669"/>
    <property type="project" value="UniProtKB-KW"/>
</dbReference>